<evidence type="ECO:0000256" key="2">
    <source>
        <dbReference type="ARBA" id="ARBA00022777"/>
    </source>
</evidence>
<dbReference type="InterPro" id="IPR036890">
    <property type="entry name" value="HATPase_C_sf"/>
</dbReference>
<dbReference type="STRING" id="1127673.GLIP_3045"/>
<reference evidence="7 8" key="1">
    <citation type="journal article" date="2017" name="Antonie Van Leeuwenhoek">
        <title>Rhizobium rhizosphaerae sp. nov., a novel species isolated from rice rhizosphere.</title>
        <authorList>
            <person name="Zhao J.J."/>
            <person name="Zhang J."/>
            <person name="Zhang R.J."/>
            <person name="Zhang C.W."/>
            <person name="Yin H.Q."/>
            <person name="Zhang X.X."/>
        </authorList>
    </citation>
    <scope>NUCLEOTIDE SEQUENCE [LARGE SCALE GENOMIC DNA]</scope>
    <source>
        <strain evidence="7 8">E3</strain>
    </source>
</reference>
<protein>
    <recommendedName>
        <fullName evidence="6">Signal transduction histidine kinase subgroup 3 dimerisation and phosphoacceptor domain-containing protein</fullName>
    </recommendedName>
</protein>
<dbReference type="eggNOG" id="COG4585">
    <property type="taxonomic scope" value="Bacteria"/>
</dbReference>
<evidence type="ECO:0000256" key="1">
    <source>
        <dbReference type="ARBA" id="ARBA00022679"/>
    </source>
</evidence>
<evidence type="ECO:0000313" key="7">
    <source>
        <dbReference type="EMBL" id="GAC15666.1"/>
    </source>
</evidence>
<dbReference type="InterPro" id="IPR050482">
    <property type="entry name" value="Sensor_HK_TwoCompSys"/>
</dbReference>
<feature type="transmembrane region" description="Helical" evidence="5">
    <location>
        <begin position="139"/>
        <end position="160"/>
    </location>
</feature>
<dbReference type="SUPFAM" id="SSF55874">
    <property type="entry name" value="ATPase domain of HSP90 chaperone/DNA topoisomerase II/histidine kinase"/>
    <property type="match status" value="1"/>
</dbReference>
<feature type="transmembrane region" description="Helical" evidence="5">
    <location>
        <begin position="113"/>
        <end position="133"/>
    </location>
</feature>
<evidence type="ECO:0000256" key="3">
    <source>
        <dbReference type="ARBA" id="ARBA00023012"/>
    </source>
</evidence>
<keyword evidence="5" id="KW-0812">Transmembrane</keyword>
<evidence type="ECO:0000256" key="4">
    <source>
        <dbReference type="SAM" id="Coils"/>
    </source>
</evidence>
<keyword evidence="8" id="KW-1185">Reference proteome</keyword>
<evidence type="ECO:0000313" key="8">
    <source>
        <dbReference type="Proteomes" id="UP000006334"/>
    </source>
</evidence>
<evidence type="ECO:0000259" key="6">
    <source>
        <dbReference type="Pfam" id="PF07730"/>
    </source>
</evidence>
<keyword evidence="5" id="KW-0472">Membrane</keyword>
<accession>K6XVG4</accession>
<dbReference type="Gene3D" id="1.20.5.1930">
    <property type="match status" value="1"/>
</dbReference>
<proteinExistence type="predicted"/>
<dbReference type="OrthoDB" id="9797605at2"/>
<dbReference type="GO" id="GO:0016020">
    <property type="term" value="C:membrane"/>
    <property type="evidence" value="ECO:0007669"/>
    <property type="project" value="InterPro"/>
</dbReference>
<keyword evidence="5" id="KW-1133">Transmembrane helix</keyword>
<dbReference type="RefSeq" id="WP_008845471.1">
    <property type="nucleotide sequence ID" value="NZ_BAEN01000059.1"/>
</dbReference>
<dbReference type="CDD" id="cd16917">
    <property type="entry name" value="HATPase_UhpB-NarQ-NarX-like"/>
    <property type="match status" value="1"/>
</dbReference>
<dbReference type="InterPro" id="IPR011712">
    <property type="entry name" value="Sig_transdc_His_kin_sub3_dim/P"/>
</dbReference>
<keyword evidence="1" id="KW-0808">Transferase</keyword>
<comment type="caution">
    <text evidence="7">The sequence shown here is derived from an EMBL/GenBank/DDBJ whole genome shotgun (WGS) entry which is preliminary data.</text>
</comment>
<dbReference type="Proteomes" id="UP000006334">
    <property type="component" value="Unassembled WGS sequence"/>
</dbReference>
<feature type="transmembrane region" description="Helical" evidence="5">
    <location>
        <begin position="12"/>
        <end position="29"/>
    </location>
</feature>
<dbReference type="Pfam" id="PF07730">
    <property type="entry name" value="HisKA_3"/>
    <property type="match status" value="1"/>
</dbReference>
<dbReference type="EMBL" id="BAEN01000059">
    <property type="protein sequence ID" value="GAC15666.1"/>
    <property type="molecule type" value="Genomic_DNA"/>
</dbReference>
<feature type="transmembrane region" description="Helical" evidence="5">
    <location>
        <begin position="41"/>
        <end position="60"/>
    </location>
</feature>
<dbReference type="PANTHER" id="PTHR24421">
    <property type="entry name" value="NITRATE/NITRITE SENSOR PROTEIN NARX-RELATED"/>
    <property type="match status" value="1"/>
</dbReference>
<feature type="coiled-coil region" evidence="4">
    <location>
        <begin position="162"/>
        <end position="189"/>
    </location>
</feature>
<gene>
    <name evidence="7" type="ORF">GLIP_3045</name>
</gene>
<keyword evidence="2" id="KW-0418">Kinase</keyword>
<dbReference type="Gene3D" id="3.30.565.10">
    <property type="entry name" value="Histidine kinase-like ATPase, C-terminal domain"/>
    <property type="match status" value="1"/>
</dbReference>
<dbReference type="GO" id="GO:0046983">
    <property type="term" value="F:protein dimerization activity"/>
    <property type="evidence" value="ECO:0007669"/>
    <property type="project" value="InterPro"/>
</dbReference>
<keyword evidence="3" id="KW-0902">Two-component regulatory system</keyword>
<sequence length="379" mass="42722">MQTLKSFFSIENLSAIFPWAVVTGVVMYLMTQSNRYSAEAIAGTAIALVIYIVCFIVAISDNKYRYDLPLRLVLIAIQYLAVLIAALLAPFGFLAILVTIWSAQLPYFTSFKNTLITSPIWSAPFWIIMYFYWQIDSSVLSALLFWTFNIFALVMVNGNIKEKRATEQAMELNRELMATQALLGEASKQAERVRIARNIHDLLGHHLTALTINLQVAARISEGEAQLKIKQCHDLSKLLLSDVREAVSEIREKSHIKLHHALHALSDNVPNLHIEMELEANLNIVDVNMAEAILRCVQESITNTLKHSDATCFHIGLKQENEKFQLTMYDNGTPKKYKALNEGNGLLGIKERIHNLGGAVKAEFTDNGFRTFIELPELI</sequence>
<dbReference type="AlphaFoldDB" id="K6XVG4"/>
<name>K6XVG4_9ALTE</name>
<feature type="domain" description="Signal transduction histidine kinase subgroup 3 dimerisation and phosphoacceptor" evidence="6">
    <location>
        <begin position="191"/>
        <end position="253"/>
    </location>
</feature>
<keyword evidence="4" id="KW-0175">Coiled coil</keyword>
<dbReference type="GO" id="GO:0000155">
    <property type="term" value="F:phosphorelay sensor kinase activity"/>
    <property type="evidence" value="ECO:0007669"/>
    <property type="project" value="InterPro"/>
</dbReference>
<feature type="transmembrane region" description="Helical" evidence="5">
    <location>
        <begin position="72"/>
        <end position="101"/>
    </location>
</feature>
<dbReference type="PANTHER" id="PTHR24421:SF59">
    <property type="entry name" value="OXYGEN SENSOR HISTIDINE KINASE NREB"/>
    <property type="match status" value="1"/>
</dbReference>
<organism evidence="7 8">
    <name type="scientific">Aliiglaciecola lipolytica E3</name>
    <dbReference type="NCBI Taxonomy" id="1127673"/>
    <lineage>
        <taxon>Bacteria</taxon>
        <taxon>Pseudomonadati</taxon>
        <taxon>Pseudomonadota</taxon>
        <taxon>Gammaproteobacteria</taxon>
        <taxon>Alteromonadales</taxon>
        <taxon>Alteromonadaceae</taxon>
        <taxon>Aliiglaciecola</taxon>
    </lineage>
</organism>
<evidence type="ECO:0000256" key="5">
    <source>
        <dbReference type="SAM" id="Phobius"/>
    </source>
</evidence>